<name>A0AAW1UNX4_9CUCU</name>
<evidence type="ECO:0000256" key="4">
    <source>
        <dbReference type="ARBA" id="ARBA00023034"/>
    </source>
</evidence>
<dbReference type="PANTHER" id="PTHR13481:SF0">
    <property type="entry name" value="SREBP REGULATING GENE PROTEIN"/>
    <property type="match status" value="1"/>
</dbReference>
<organism evidence="10 11">
    <name type="scientific">Henosepilachna vigintioctopunctata</name>
    <dbReference type="NCBI Taxonomy" id="420089"/>
    <lineage>
        <taxon>Eukaryota</taxon>
        <taxon>Metazoa</taxon>
        <taxon>Ecdysozoa</taxon>
        <taxon>Arthropoda</taxon>
        <taxon>Hexapoda</taxon>
        <taxon>Insecta</taxon>
        <taxon>Pterygota</taxon>
        <taxon>Neoptera</taxon>
        <taxon>Endopterygota</taxon>
        <taxon>Coleoptera</taxon>
        <taxon>Polyphaga</taxon>
        <taxon>Cucujiformia</taxon>
        <taxon>Coccinelloidea</taxon>
        <taxon>Coccinellidae</taxon>
        <taxon>Epilachninae</taxon>
        <taxon>Epilachnini</taxon>
        <taxon>Henosepilachna</taxon>
    </lineage>
</organism>
<evidence type="ECO:0000313" key="10">
    <source>
        <dbReference type="EMBL" id="KAK9885207.1"/>
    </source>
</evidence>
<feature type="transmembrane region" description="Helical" evidence="9">
    <location>
        <begin position="12"/>
        <end position="31"/>
    </location>
</feature>
<keyword evidence="11" id="KW-1185">Reference proteome</keyword>
<keyword evidence="4" id="KW-0333">Golgi apparatus</keyword>
<comment type="similarity">
    <text evidence="7">Belongs to the SPRING family.</text>
</comment>
<evidence type="ECO:0000256" key="7">
    <source>
        <dbReference type="ARBA" id="ARBA00023461"/>
    </source>
</evidence>
<sequence>MWYAALIRFIRRRIILGIILTVSFVYCILSYTGKGEFLSGGDEEIVTRRTQPFVWRTLQQHNTSGDEVTCRNSVQGMTLIVDDRGYICPRQEVLVSGCCNDIMPSVMQYSCDTCKINNCCEIYEYCISCCLDPEKKDLLQNLLEKAAEENNVIYASVSDHFELCLAKCRTSSKSVQHENSYKDPISKFCFGAHAPGYDAQVEDGS</sequence>
<evidence type="ECO:0000256" key="5">
    <source>
        <dbReference type="ARBA" id="ARBA00023136"/>
    </source>
</evidence>
<accession>A0AAW1UNX4</accession>
<reference evidence="10 11" key="1">
    <citation type="submission" date="2023-03" db="EMBL/GenBank/DDBJ databases">
        <title>Genome insight into feeding habits of ladybird beetles.</title>
        <authorList>
            <person name="Li H.-S."/>
            <person name="Huang Y.-H."/>
            <person name="Pang H."/>
        </authorList>
    </citation>
    <scope>NUCLEOTIDE SEQUENCE [LARGE SCALE GENOMIC DNA]</scope>
    <source>
        <strain evidence="10">SYSU_2023b</strain>
        <tissue evidence="10">Whole body</tissue>
    </source>
</reference>
<dbReference type="Pfam" id="PF10218">
    <property type="entry name" value="SPRING1"/>
    <property type="match status" value="1"/>
</dbReference>
<protein>
    <recommendedName>
        <fullName evidence="8">SREBP regulating gene protein</fullName>
    </recommendedName>
</protein>
<dbReference type="GO" id="GO:0000139">
    <property type="term" value="C:Golgi membrane"/>
    <property type="evidence" value="ECO:0007669"/>
    <property type="project" value="UniProtKB-SubCell"/>
</dbReference>
<evidence type="ECO:0000313" key="11">
    <source>
        <dbReference type="Proteomes" id="UP001431783"/>
    </source>
</evidence>
<keyword evidence="6" id="KW-0325">Glycoprotein</keyword>
<evidence type="ECO:0000256" key="3">
    <source>
        <dbReference type="ARBA" id="ARBA00022989"/>
    </source>
</evidence>
<dbReference type="PANTHER" id="PTHR13481">
    <property type="entry name" value="SREBP REGULATING GENE PROTEIN"/>
    <property type="match status" value="1"/>
</dbReference>
<dbReference type="GO" id="GO:2000640">
    <property type="term" value="P:positive regulation of SREBP signaling pathway"/>
    <property type="evidence" value="ECO:0007669"/>
    <property type="project" value="InterPro"/>
</dbReference>
<evidence type="ECO:0000256" key="6">
    <source>
        <dbReference type="ARBA" id="ARBA00023180"/>
    </source>
</evidence>
<comment type="caution">
    <text evidence="10">The sequence shown here is derived from an EMBL/GenBank/DDBJ whole genome shotgun (WGS) entry which is preliminary data.</text>
</comment>
<evidence type="ECO:0000256" key="8">
    <source>
        <dbReference type="ARBA" id="ARBA00023485"/>
    </source>
</evidence>
<dbReference type="EMBL" id="JARQZJ010000095">
    <property type="protein sequence ID" value="KAK9885207.1"/>
    <property type="molecule type" value="Genomic_DNA"/>
</dbReference>
<keyword evidence="5 9" id="KW-0472">Membrane</keyword>
<dbReference type="Proteomes" id="UP001431783">
    <property type="component" value="Unassembled WGS sequence"/>
</dbReference>
<evidence type="ECO:0000256" key="2">
    <source>
        <dbReference type="ARBA" id="ARBA00022692"/>
    </source>
</evidence>
<keyword evidence="2 9" id="KW-0812">Transmembrane</keyword>
<proteinExistence type="inferred from homology"/>
<dbReference type="InterPro" id="IPR019352">
    <property type="entry name" value="SPRING1"/>
</dbReference>
<evidence type="ECO:0000256" key="9">
    <source>
        <dbReference type="SAM" id="Phobius"/>
    </source>
</evidence>
<comment type="subcellular location">
    <subcellularLocation>
        <location evidence="1">Golgi apparatus membrane</location>
        <topology evidence="1">Single-pass membrane protein</topology>
    </subcellularLocation>
</comment>
<dbReference type="AlphaFoldDB" id="A0AAW1UNX4"/>
<gene>
    <name evidence="10" type="ORF">WA026_010712</name>
</gene>
<keyword evidence="3 9" id="KW-1133">Transmembrane helix</keyword>
<evidence type="ECO:0000256" key="1">
    <source>
        <dbReference type="ARBA" id="ARBA00004194"/>
    </source>
</evidence>